<comment type="caution">
    <text evidence="2">The sequence shown here is derived from an EMBL/GenBank/DDBJ whole genome shotgun (WGS) entry which is preliminary data.</text>
</comment>
<feature type="region of interest" description="Disordered" evidence="1">
    <location>
        <begin position="1"/>
        <end position="32"/>
    </location>
</feature>
<name>A0A9N7V648_PLEPL</name>
<keyword evidence="3" id="KW-1185">Reference proteome</keyword>
<evidence type="ECO:0000256" key="1">
    <source>
        <dbReference type="SAM" id="MobiDB-lite"/>
    </source>
</evidence>
<evidence type="ECO:0000313" key="2">
    <source>
        <dbReference type="EMBL" id="CAB1443500.1"/>
    </source>
</evidence>
<feature type="compositionally biased region" description="Gly residues" evidence="1">
    <location>
        <begin position="1"/>
        <end position="16"/>
    </location>
</feature>
<feature type="region of interest" description="Disordered" evidence="1">
    <location>
        <begin position="89"/>
        <end position="112"/>
    </location>
</feature>
<sequence>MSGGGGGGGGGGVGGRGVRKKEARREESGDQSRVWDYVCSDNILHRAHPHGDVLPFRTGCRWETKVCTSEGGRRMQHVVMCAVMFQQKTPRLPPRSNPSSLHPAGKPIHPTHIPTPPRSVQHTMFSPRLACHLLAQGV</sequence>
<dbReference type="AlphaFoldDB" id="A0A9N7V648"/>
<reference evidence="2" key="1">
    <citation type="submission" date="2020-03" db="EMBL/GenBank/DDBJ databases">
        <authorList>
            <person name="Weist P."/>
        </authorList>
    </citation>
    <scope>NUCLEOTIDE SEQUENCE</scope>
</reference>
<evidence type="ECO:0000313" key="3">
    <source>
        <dbReference type="Proteomes" id="UP001153269"/>
    </source>
</evidence>
<dbReference type="Proteomes" id="UP001153269">
    <property type="component" value="Unassembled WGS sequence"/>
</dbReference>
<feature type="compositionally biased region" description="Low complexity" evidence="1">
    <location>
        <begin position="97"/>
        <end position="112"/>
    </location>
</feature>
<gene>
    <name evidence="2" type="ORF">PLEPLA_LOCUS31216</name>
</gene>
<accession>A0A9N7V648</accession>
<dbReference type="EMBL" id="CADEAL010003112">
    <property type="protein sequence ID" value="CAB1443500.1"/>
    <property type="molecule type" value="Genomic_DNA"/>
</dbReference>
<protein>
    <submittedName>
        <fullName evidence="2">Uncharacterized protein</fullName>
    </submittedName>
</protein>
<organism evidence="2 3">
    <name type="scientific">Pleuronectes platessa</name>
    <name type="common">European plaice</name>
    <dbReference type="NCBI Taxonomy" id="8262"/>
    <lineage>
        <taxon>Eukaryota</taxon>
        <taxon>Metazoa</taxon>
        <taxon>Chordata</taxon>
        <taxon>Craniata</taxon>
        <taxon>Vertebrata</taxon>
        <taxon>Euteleostomi</taxon>
        <taxon>Actinopterygii</taxon>
        <taxon>Neopterygii</taxon>
        <taxon>Teleostei</taxon>
        <taxon>Neoteleostei</taxon>
        <taxon>Acanthomorphata</taxon>
        <taxon>Carangaria</taxon>
        <taxon>Pleuronectiformes</taxon>
        <taxon>Pleuronectoidei</taxon>
        <taxon>Pleuronectidae</taxon>
        <taxon>Pleuronectes</taxon>
    </lineage>
</organism>
<proteinExistence type="predicted"/>